<dbReference type="InterPro" id="IPR003400">
    <property type="entry name" value="ExbD"/>
</dbReference>
<name>A0A1T1HCQ2_OCELI</name>
<dbReference type="HAMAP" id="MF_02203">
    <property type="entry name" value="TolR"/>
    <property type="match status" value="1"/>
</dbReference>
<dbReference type="InterPro" id="IPR014168">
    <property type="entry name" value="Tol-Pal_TolR"/>
</dbReference>
<evidence type="ECO:0000256" key="4">
    <source>
        <dbReference type="ARBA" id="ARBA00022519"/>
    </source>
</evidence>
<comment type="subcellular location">
    <subcellularLocation>
        <location evidence="10">Cell inner membrane</location>
        <topology evidence="10">Single-pass membrane protein</topology>
    </subcellularLocation>
    <subcellularLocation>
        <location evidence="1">Cell membrane</location>
        <topology evidence="1">Single-pass membrane protein</topology>
    </subcellularLocation>
</comment>
<dbReference type="AlphaFoldDB" id="A0A1T1HCQ2"/>
<comment type="function">
    <text evidence="10">Part of the Tol-Pal system, which plays a role in outer membrane invagination during cell division and is important for maintaining outer membrane integrity.</text>
</comment>
<dbReference type="GO" id="GO:0022857">
    <property type="term" value="F:transmembrane transporter activity"/>
    <property type="evidence" value="ECO:0007669"/>
    <property type="project" value="InterPro"/>
</dbReference>
<dbReference type="GO" id="GO:0015031">
    <property type="term" value="P:protein transport"/>
    <property type="evidence" value="ECO:0007669"/>
    <property type="project" value="InterPro"/>
</dbReference>
<evidence type="ECO:0000313" key="12">
    <source>
        <dbReference type="Proteomes" id="UP000190064"/>
    </source>
</evidence>
<keyword evidence="8 10" id="KW-0472">Membrane</keyword>
<dbReference type="STRING" id="966.BTA35_0205930"/>
<keyword evidence="9 10" id="KW-0131">Cell cycle</keyword>
<keyword evidence="6 10" id="KW-0812">Transmembrane</keyword>
<evidence type="ECO:0000256" key="7">
    <source>
        <dbReference type="ARBA" id="ARBA00022989"/>
    </source>
</evidence>
<comment type="caution">
    <text evidence="11">The sequence shown here is derived from an EMBL/GenBank/DDBJ whole genome shotgun (WGS) entry which is preliminary data.</text>
</comment>
<dbReference type="PANTHER" id="PTHR30558:SF7">
    <property type="entry name" value="TOL-PAL SYSTEM PROTEIN TOLR"/>
    <property type="match status" value="1"/>
</dbReference>
<evidence type="ECO:0000256" key="8">
    <source>
        <dbReference type="ARBA" id="ARBA00023136"/>
    </source>
</evidence>
<proteinExistence type="inferred from homology"/>
<keyword evidence="4 10" id="KW-0997">Cell inner membrane</keyword>
<comment type="subunit">
    <text evidence="10">The Tol-Pal system is composed of five core proteins: the inner membrane proteins TolA, TolQ and TolR, the periplasmic protein TolB and the outer membrane protein Pal. They form a network linking the inner and outer membranes and the peptidoglycan layer.</text>
</comment>
<evidence type="ECO:0000256" key="5">
    <source>
        <dbReference type="ARBA" id="ARBA00022618"/>
    </source>
</evidence>
<keyword evidence="12" id="KW-1185">Reference proteome</keyword>
<dbReference type="GO" id="GO:0051301">
    <property type="term" value="P:cell division"/>
    <property type="evidence" value="ECO:0007669"/>
    <property type="project" value="UniProtKB-UniRule"/>
</dbReference>
<evidence type="ECO:0000256" key="3">
    <source>
        <dbReference type="ARBA" id="ARBA00022475"/>
    </source>
</evidence>
<dbReference type="NCBIfam" id="TIGR02801">
    <property type="entry name" value="tolR"/>
    <property type="match status" value="1"/>
</dbReference>
<dbReference type="EMBL" id="MTSD02000002">
    <property type="protein sequence ID" value="OOV87576.1"/>
    <property type="molecule type" value="Genomic_DNA"/>
</dbReference>
<dbReference type="Proteomes" id="UP000190064">
    <property type="component" value="Unassembled WGS sequence"/>
</dbReference>
<gene>
    <name evidence="10" type="primary">tolR</name>
    <name evidence="11" type="ORF">BTA35_0205930</name>
</gene>
<sequence>MSGYRYRKPKKLVAEINVVPYIDVMLVLLVIFMVTAPVLTQGVKVELPEAVSAPLDVSEDDLPLIVAVKKSGEYVLELGPDKEQAIKPADLSLKVGKITRQNPGVQVLVRGDKNVEYGAVVQLMSVLQQAGARNIGLLSQPPEK</sequence>
<accession>A0A1T1HCQ2</accession>
<dbReference type="RefSeq" id="WP_078318907.1">
    <property type="nucleotide sequence ID" value="NZ_FXTS01000002.1"/>
</dbReference>
<evidence type="ECO:0000256" key="2">
    <source>
        <dbReference type="ARBA" id="ARBA00005811"/>
    </source>
</evidence>
<keyword evidence="5 10" id="KW-0132">Cell division</keyword>
<comment type="similarity">
    <text evidence="2 10">Belongs to the ExbD/TolR family.</text>
</comment>
<keyword evidence="7 10" id="KW-1133">Transmembrane helix</keyword>
<organism evidence="11 12">
    <name type="scientific">Oceanospirillum linum</name>
    <dbReference type="NCBI Taxonomy" id="966"/>
    <lineage>
        <taxon>Bacteria</taxon>
        <taxon>Pseudomonadati</taxon>
        <taxon>Pseudomonadota</taxon>
        <taxon>Gammaproteobacteria</taxon>
        <taxon>Oceanospirillales</taxon>
        <taxon>Oceanospirillaceae</taxon>
        <taxon>Oceanospirillum</taxon>
    </lineage>
</organism>
<evidence type="ECO:0000313" key="11">
    <source>
        <dbReference type="EMBL" id="OOV87576.1"/>
    </source>
</evidence>
<evidence type="ECO:0000256" key="9">
    <source>
        <dbReference type="ARBA" id="ARBA00023306"/>
    </source>
</evidence>
<dbReference type="Gene3D" id="3.30.420.270">
    <property type="match status" value="1"/>
</dbReference>
<keyword evidence="3 10" id="KW-1003">Cell membrane</keyword>
<evidence type="ECO:0000256" key="10">
    <source>
        <dbReference type="HAMAP-Rule" id="MF_02203"/>
    </source>
</evidence>
<evidence type="ECO:0000256" key="6">
    <source>
        <dbReference type="ARBA" id="ARBA00022692"/>
    </source>
</evidence>
<reference evidence="11" key="1">
    <citation type="submission" date="2017-02" db="EMBL/GenBank/DDBJ databases">
        <title>Draft Genome Sequence of the Salt Water Bacterium Oceanospirillum linum ATCC 11336.</title>
        <authorList>
            <person name="Trachtenberg A.M."/>
            <person name="Carney J.G."/>
            <person name="Linnane J.D."/>
            <person name="Rheaume B.A."/>
            <person name="Pitts N.L."/>
            <person name="Mykles D.L."/>
            <person name="Maclea K.S."/>
        </authorList>
    </citation>
    <scope>NUCLEOTIDE SEQUENCE [LARGE SCALE GENOMIC DNA]</scope>
    <source>
        <strain evidence="11">ATCC 11336</strain>
    </source>
</reference>
<dbReference type="GO" id="GO:0005886">
    <property type="term" value="C:plasma membrane"/>
    <property type="evidence" value="ECO:0007669"/>
    <property type="project" value="UniProtKB-SubCell"/>
</dbReference>
<evidence type="ECO:0000256" key="1">
    <source>
        <dbReference type="ARBA" id="ARBA00004162"/>
    </source>
</evidence>
<dbReference type="Pfam" id="PF02472">
    <property type="entry name" value="ExbD"/>
    <property type="match status" value="1"/>
</dbReference>
<protein>
    <recommendedName>
        <fullName evidence="10">Tol-Pal system protein TolR</fullName>
    </recommendedName>
</protein>
<dbReference type="PANTHER" id="PTHR30558">
    <property type="entry name" value="EXBD MEMBRANE COMPONENT OF PMF-DRIVEN MACROMOLECULE IMPORT SYSTEM"/>
    <property type="match status" value="1"/>
</dbReference>
<feature type="transmembrane region" description="Helical" evidence="10">
    <location>
        <begin position="12"/>
        <end position="34"/>
    </location>
</feature>